<accession>A0ABS5EW01</accession>
<dbReference type="SUPFAM" id="SSF56235">
    <property type="entry name" value="N-terminal nucleophile aminohydrolases (Ntn hydrolases)"/>
    <property type="match status" value="1"/>
</dbReference>
<dbReference type="InterPro" id="IPR000246">
    <property type="entry name" value="Peptidase_T2"/>
</dbReference>
<protein>
    <submittedName>
        <fullName evidence="1">Asparaginase</fullName>
    </submittedName>
</protein>
<proteinExistence type="predicted"/>
<organism evidence="1 2">
    <name type="scientific">Plastoroseomonas hellenica</name>
    <dbReference type="NCBI Taxonomy" id="2687306"/>
    <lineage>
        <taxon>Bacteria</taxon>
        <taxon>Pseudomonadati</taxon>
        <taxon>Pseudomonadota</taxon>
        <taxon>Alphaproteobacteria</taxon>
        <taxon>Acetobacterales</taxon>
        <taxon>Acetobacteraceae</taxon>
        <taxon>Plastoroseomonas</taxon>
    </lineage>
</organism>
<dbReference type="Pfam" id="PF01112">
    <property type="entry name" value="Asparaginase_2"/>
    <property type="match status" value="2"/>
</dbReference>
<dbReference type="PANTHER" id="PTHR10188">
    <property type="entry name" value="L-ASPARAGINASE"/>
    <property type="match status" value="1"/>
</dbReference>
<keyword evidence="2" id="KW-1185">Reference proteome</keyword>
<dbReference type="RefSeq" id="WP_211852128.1">
    <property type="nucleotide sequence ID" value="NZ_JAAGBB010000008.1"/>
</dbReference>
<gene>
    <name evidence="1" type="ORF">GXW71_08885</name>
</gene>
<dbReference type="Proteomes" id="UP001196870">
    <property type="component" value="Unassembled WGS sequence"/>
</dbReference>
<name>A0ABS5EW01_9PROT</name>
<evidence type="ECO:0000313" key="1">
    <source>
        <dbReference type="EMBL" id="MBR0664468.1"/>
    </source>
</evidence>
<sequence length="288" mass="30047">MHGQTEGWTIALHGGAKRIARDKEQANRMGCLQALKAGLHVLRYGGSAVSAVEVAIRRLEDDGTFNAGRGSSRNADGDVEMDAALMEGGRLDLGGVAAIRDVRHPITVARMMLRERPTLLVADGARRFALAHGVELADFNAGAELNAGGCDTVGCVALDARGDVAAGTSTGGIEGCLPGRVGDSPLPGCGLYADNERGAVCFSGDGEGIARALLAAHAMELLVESPQRAMDDAMARVQRLGYEAGGVAIDRAGRIGWAHNTAHFAVAMATSRDGRPRIYLHKQEEAGP</sequence>
<comment type="caution">
    <text evidence="1">The sequence shown here is derived from an EMBL/GenBank/DDBJ whole genome shotgun (WGS) entry which is preliminary data.</text>
</comment>
<evidence type="ECO:0000313" key="2">
    <source>
        <dbReference type="Proteomes" id="UP001196870"/>
    </source>
</evidence>
<dbReference type="EMBL" id="JAAGBB010000008">
    <property type="protein sequence ID" value="MBR0664468.1"/>
    <property type="molecule type" value="Genomic_DNA"/>
</dbReference>
<dbReference type="PANTHER" id="PTHR10188:SF6">
    <property type="entry name" value="N(4)-(BETA-N-ACETYLGLUCOSAMINYL)-L-ASPARAGINASE"/>
    <property type="match status" value="1"/>
</dbReference>
<dbReference type="CDD" id="cd04512">
    <property type="entry name" value="Ntn_Asparaginase_2_like"/>
    <property type="match status" value="1"/>
</dbReference>
<reference evidence="2" key="1">
    <citation type="journal article" date="2021" name="Syst. Appl. Microbiol.">
        <title>Roseomonas hellenica sp. nov., isolated from roots of wild-growing Alkanna tinctoria.</title>
        <authorList>
            <person name="Rat A."/>
            <person name="Naranjo H.D."/>
            <person name="Lebbe L."/>
            <person name="Cnockaert M."/>
            <person name="Krigas N."/>
            <person name="Grigoriadou K."/>
            <person name="Maloupa E."/>
            <person name="Willems A."/>
        </authorList>
    </citation>
    <scope>NUCLEOTIDE SEQUENCE [LARGE SCALE GENOMIC DNA]</scope>
    <source>
        <strain evidence="2">LMG 31523</strain>
    </source>
</reference>
<dbReference type="InterPro" id="IPR029055">
    <property type="entry name" value="Ntn_hydrolases_N"/>
</dbReference>
<dbReference type="Gene3D" id="3.60.20.30">
    <property type="entry name" value="(Glycosyl)asparaginase"/>
    <property type="match status" value="1"/>
</dbReference>